<feature type="domain" description="S-Me-THD-like C-terminal" evidence="2">
    <location>
        <begin position="166"/>
        <end position="354"/>
    </location>
</feature>
<accession>A0A4R2P4L1</accession>
<dbReference type="InterPro" id="IPR027479">
    <property type="entry name" value="S-Me-THD_N_sf"/>
</dbReference>
<gene>
    <name evidence="3" type="ORF">EV207_10941</name>
</gene>
<dbReference type="SUPFAM" id="SSF160991">
    <property type="entry name" value="CV3147-like"/>
    <property type="match status" value="1"/>
</dbReference>
<evidence type="ECO:0000313" key="3">
    <source>
        <dbReference type="EMBL" id="TCP29587.1"/>
    </source>
</evidence>
<evidence type="ECO:0000313" key="4">
    <source>
        <dbReference type="Proteomes" id="UP000295416"/>
    </source>
</evidence>
<dbReference type="RefSeq" id="WP_132745580.1">
    <property type="nucleotide sequence ID" value="NZ_SLXK01000009.1"/>
</dbReference>
<dbReference type="OrthoDB" id="7441206at2"/>
<evidence type="ECO:0000259" key="1">
    <source>
        <dbReference type="Pfam" id="PF06032"/>
    </source>
</evidence>
<organism evidence="3 4">
    <name type="scientific">Scopulibacillus darangshiensis</name>
    <dbReference type="NCBI Taxonomy" id="442528"/>
    <lineage>
        <taxon>Bacteria</taxon>
        <taxon>Bacillati</taxon>
        <taxon>Bacillota</taxon>
        <taxon>Bacilli</taxon>
        <taxon>Bacillales</taxon>
        <taxon>Sporolactobacillaceae</taxon>
        <taxon>Scopulibacillus</taxon>
    </lineage>
</organism>
<evidence type="ECO:0008006" key="5">
    <source>
        <dbReference type="Google" id="ProtNLM"/>
    </source>
</evidence>
<dbReference type="Pfam" id="PF06032">
    <property type="entry name" value="S-Me-THD_N"/>
    <property type="match status" value="1"/>
</dbReference>
<dbReference type="AlphaFoldDB" id="A0A4R2P4L1"/>
<dbReference type="EMBL" id="SLXK01000009">
    <property type="protein sequence ID" value="TCP29587.1"/>
    <property type="molecule type" value="Genomic_DNA"/>
</dbReference>
<dbReference type="Pfam" id="PF20906">
    <property type="entry name" value="S-Me-THD_C"/>
    <property type="match status" value="1"/>
</dbReference>
<dbReference type="Gene3D" id="2.40.390.10">
    <property type="entry name" value="CV3147-like"/>
    <property type="match status" value="1"/>
</dbReference>
<evidence type="ECO:0000259" key="2">
    <source>
        <dbReference type="Pfam" id="PF20906"/>
    </source>
</evidence>
<comment type="caution">
    <text evidence="3">The sequence shown here is derived from an EMBL/GenBank/DDBJ whole genome shotgun (WGS) entry which is preliminary data.</text>
</comment>
<name>A0A4R2P4L1_9BACL</name>
<sequence>MRYLGEREIEDIAVGASLLGTGGGGDPHIGKLMALQAIEEQGPVQLLEVDELPDDALIVPIGMMGAPTVLFEKAPGEHEATNAFSMMEDYLGEKVYATMPIEIGGVNSLLPVAVAARLGLPVVNVDGMGRAFPELQMVTFYLDGISASPLILADERGNTSVMNTVDNHWAERLARSATIQMGGSATVAQYPMHGKDVRRSGIAGSLGLAEDIGKAIREAKQNNQNPVDEVILRSGGIKLFEGKVTDISRRTVTGFARGTATIEGINADRSHTLKLHFQNEFLLAEKNDAPVCITPDLICTLDADTGTPITTEGLRYGVRCAVIGIPCHEKWRTNKGLETCGPGYFGYGMDYMPLETPAAKGDKTV</sequence>
<proteinExistence type="predicted"/>
<dbReference type="InterPro" id="IPR010318">
    <property type="entry name" value="S-Me-THD_N"/>
</dbReference>
<dbReference type="Gene3D" id="3.40.1610.10">
    <property type="entry name" value="CV3147-like domain"/>
    <property type="match status" value="1"/>
</dbReference>
<feature type="domain" description="S-Me-THD N-terminal" evidence="1">
    <location>
        <begin position="8"/>
        <end position="163"/>
    </location>
</feature>
<reference evidence="3 4" key="1">
    <citation type="submission" date="2019-03" db="EMBL/GenBank/DDBJ databases">
        <title>Genomic Encyclopedia of Type Strains, Phase IV (KMG-IV): sequencing the most valuable type-strain genomes for metagenomic binning, comparative biology and taxonomic classification.</title>
        <authorList>
            <person name="Goeker M."/>
        </authorList>
    </citation>
    <scope>NUCLEOTIDE SEQUENCE [LARGE SCALE GENOMIC DNA]</scope>
    <source>
        <strain evidence="3 4">DSM 19377</strain>
    </source>
</reference>
<dbReference type="Proteomes" id="UP000295416">
    <property type="component" value="Unassembled WGS sequence"/>
</dbReference>
<protein>
    <recommendedName>
        <fullName evidence="5">DUF917 domain-containing protein</fullName>
    </recommendedName>
</protein>
<dbReference type="InterPro" id="IPR024071">
    <property type="entry name" value="S-Me-THD_C_sf"/>
</dbReference>
<keyword evidence="4" id="KW-1185">Reference proteome</keyword>
<dbReference type="InterPro" id="IPR048350">
    <property type="entry name" value="S-Me-THD-like_C"/>
</dbReference>